<evidence type="ECO:0000313" key="4">
    <source>
        <dbReference type="Proteomes" id="UP000192927"/>
    </source>
</evidence>
<accession>A0A1W5CSE2</accession>
<dbReference type="PANTHER" id="PTHR42470:SF2">
    <property type="match status" value="1"/>
</dbReference>
<name>A0A1W5CSE2_9LECA</name>
<evidence type="ECO:0000259" key="2">
    <source>
        <dbReference type="Pfam" id="PF25545"/>
    </source>
</evidence>
<evidence type="ECO:0000256" key="1">
    <source>
        <dbReference type="SAM" id="MobiDB-lite"/>
    </source>
</evidence>
<feature type="compositionally biased region" description="Polar residues" evidence="1">
    <location>
        <begin position="447"/>
        <end position="459"/>
    </location>
</feature>
<feature type="domain" description="DUF7924" evidence="2">
    <location>
        <begin position="189"/>
        <end position="414"/>
    </location>
</feature>
<organism evidence="3 4">
    <name type="scientific">Lasallia pustulata</name>
    <dbReference type="NCBI Taxonomy" id="136370"/>
    <lineage>
        <taxon>Eukaryota</taxon>
        <taxon>Fungi</taxon>
        <taxon>Dikarya</taxon>
        <taxon>Ascomycota</taxon>
        <taxon>Pezizomycotina</taxon>
        <taxon>Lecanoromycetes</taxon>
        <taxon>OSLEUM clade</taxon>
        <taxon>Umbilicariomycetidae</taxon>
        <taxon>Umbilicariales</taxon>
        <taxon>Umbilicariaceae</taxon>
        <taxon>Lasallia</taxon>
    </lineage>
</organism>
<feature type="compositionally biased region" description="Polar residues" evidence="1">
    <location>
        <begin position="25"/>
        <end position="42"/>
    </location>
</feature>
<feature type="region of interest" description="Disordered" evidence="1">
    <location>
        <begin position="1"/>
        <end position="42"/>
    </location>
</feature>
<evidence type="ECO:0000313" key="3">
    <source>
        <dbReference type="EMBL" id="SLM33776.1"/>
    </source>
</evidence>
<protein>
    <recommendedName>
        <fullName evidence="2">DUF7924 domain-containing protein</fullName>
    </recommendedName>
</protein>
<dbReference type="Pfam" id="PF25545">
    <property type="entry name" value="DUF7924"/>
    <property type="match status" value="1"/>
</dbReference>
<feature type="region of interest" description="Disordered" evidence="1">
    <location>
        <begin position="436"/>
        <end position="466"/>
    </location>
</feature>
<dbReference type="AlphaFoldDB" id="A0A1W5CSE2"/>
<feature type="compositionally biased region" description="Basic and acidic residues" evidence="1">
    <location>
        <begin position="1"/>
        <end position="12"/>
    </location>
</feature>
<keyword evidence="4" id="KW-1185">Reference proteome</keyword>
<sequence>MARSHASPDVKKGQQQAPVQKAQGGPSQSHTQSALFDHQQGSDLKVSRNNDLFARVHAYKRHSVFDRFCKQRGPTRFFSRLEMVLSENESDRTNLTIRTLRSGRDLLKSSNEPRMRAVLLTVQEGRWLKEYFQQDIQLRKYLRQKSSCEEDKHEVWFKEQFEENRHEDWFKEEYGQTVPSDSLFSDDRFVRTCRKIQGKNEARVVQDISRLIVPSAETLATYGATNLDHLNESVNKGWNSAITFYGPRLQPDYSVGFGRSAFTDKQLEELTPFVGEIADSCTSYFMGRWRMYFPFLTCEVKCGAVALDIADRQDAHNMTLAVRGVVELYKAVKREKELHREILAFSVSHDHKMLRIYDHYPVIEGDKTTFYRYPVKDGCSTIEDGKDKWAGYKFIKNVYDVWMPIHLKRICSAIDELPPDLDFRVALDDPLTSVASADESELPHSQDMATSAPASQNTAGFKKPRLPPKVMLQQEVDQLKEQNKQLPKGQEARMEQLVRQNEELMSMLKQRIT</sequence>
<dbReference type="EMBL" id="FWEW01000123">
    <property type="protein sequence ID" value="SLM33776.1"/>
    <property type="molecule type" value="Genomic_DNA"/>
</dbReference>
<reference evidence="4" key="1">
    <citation type="submission" date="2017-03" db="EMBL/GenBank/DDBJ databases">
        <authorList>
            <person name="Sharma R."/>
            <person name="Thines M."/>
        </authorList>
    </citation>
    <scope>NUCLEOTIDE SEQUENCE [LARGE SCALE GENOMIC DNA]</scope>
</reference>
<dbReference type="Proteomes" id="UP000192927">
    <property type="component" value="Unassembled WGS sequence"/>
</dbReference>
<proteinExistence type="predicted"/>
<dbReference type="InterPro" id="IPR057684">
    <property type="entry name" value="DUF7924"/>
</dbReference>
<dbReference type="PANTHER" id="PTHR42470">
    <property type="entry name" value="VAST DOMAIN-CONTAINING PROTEIN"/>
    <property type="match status" value="1"/>
</dbReference>